<dbReference type="PANTHER" id="PTHR30614:SF0">
    <property type="entry name" value="L-CYSTINE TRANSPORT SYSTEM PERMEASE PROTEIN TCYL"/>
    <property type="match status" value="1"/>
</dbReference>
<dbReference type="PANTHER" id="PTHR30614">
    <property type="entry name" value="MEMBRANE COMPONENT OF AMINO ACID ABC TRANSPORTER"/>
    <property type="match status" value="1"/>
</dbReference>
<dbReference type="EMBL" id="JBEQCT010000003">
    <property type="protein sequence ID" value="MFM2485150.1"/>
    <property type="molecule type" value="Genomic_DNA"/>
</dbReference>
<dbReference type="PROSITE" id="PS50928">
    <property type="entry name" value="ABC_TM1"/>
    <property type="match status" value="1"/>
</dbReference>
<evidence type="ECO:0000256" key="5">
    <source>
        <dbReference type="ARBA" id="ARBA00022692"/>
    </source>
</evidence>
<feature type="transmembrane region" description="Helical" evidence="9">
    <location>
        <begin position="86"/>
        <end position="106"/>
    </location>
</feature>
<feature type="transmembrane region" description="Helical" evidence="9">
    <location>
        <begin position="131"/>
        <end position="149"/>
    </location>
</feature>
<dbReference type="Pfam" id="PF00528">
    <property type="entry name" value="BPD_transp_1"/>
    <property type="match status" value="1"/>
</dbReference>
<dbReference type="InterPro" id="IPR035906">
    <property type="entry name" value="MetI-like_sf"/>
</dbReference>
<keyword evidence="3 9" id="KW-0813">Transport</keyword>
<dbReference type="InterPro" id="IPR010065">
    <property type="entry name" value="AA_ABC_transptr_permease_3TM"/>
</dbReference>
<evidence type="ECO:0000256" key="9">
    <source>
        <dbReference type="RuleBase" id="RU363032"/>
    </source>
</evidence>
<keyword evidence="4" id="KW-1003">Cell membrane</keyword>
<dbReference type="InterPro" id="IPR043429">
    <property type="entry name" value="ArtM/GltK/GlnP/TcyL/YhdX-like"/>
</dbReference>
<evidence type="ECO:0000256" key="1">
    <source>
        <dbReference type="ARBA" id="ARBA00004429"/>
    </source>
</evidence>
<dbReference type="RefSeq" id="WP_408623366.1">
    <property type="nucleotide sequence ID" value="NZ_JBEQCT010000003.1"/>
</dbReference>
<evidence type="ECO:0000256" key="2">
    <source>
        <dbReference type="ARBA" id="ARBA00010072"/>
    </source>
</evidence>
<protein>
    <submittedName>
        <fullName evidence="11">ABC transporter permease subunit</fullName>
    </submittedName>
</protein>
<feature type="transmembrane region" description="Helical" evidence="9">
    <location>
        <begin position="20"/>
        <end position="42"/>
    </location>
</feature>
<keyword evidence="12" id="KW-1185">Reference proteome</keyword>
<dbReference type="Proteomes" id="UP001629953">
    <property type="component" value="Unassembled WGS sequence"/>
</dbReference>
<dbReference type="NCBIfam" id="TIGR01726">
    <property type="entry name" value="HEQRo_perm_3TM"/>
    <property type="match status" value="1"/>
</dbReference>
<evidence type="ECO:0000313" key="12">
    <source>
        <dbReference type="Proteomes" id="UP001629953"/>
    </source>
</evidence>
<dbReference type="CDD" id="cd06261">
    <property type="entry name" value="TM_PBP2"/>
    <property type="match status" value="1"/>
</dbReference>
<dbReference type="SUPFAM" id="SSF161098">
    <property type="entry name" value="MetI-like"/>
    <property type="match status" value="1"/>
</dbReference>
<keyword evidence="5 9" id="KW-0812">Transmembrane</keyword>
<evidence type="ECO:0000256" key="7">
    <source>
        <dbReference type="ARBA" id="ARBA00022989"/>
    </source>
</evidence>
<comment type="similarity">
    <text evidence="2">Belongs to the binding-protein-dependent transport system permease family. HisMQ subfamily.</text>
</comment>
<accession>A0ABW9G656</accession>
<name>A0ABW9G656_9GAMM</name>
<reference evidence="11 12" key="1">
    <citation type="journal article" date="2013" name="Int. J. Syst. Evol. Microbiol.">
        <title>Celerinatantimonas yamalensis sp. nov., a cold-adapted diazotrophic bacterium from a cold permafrost brine.</title>
        <authorList>
            <person name="Shcherbakova V."/>
            <person name="Chuvilskaya N."/>
            <person name="Rivkina E."/>
            <person name="Demidov N."/>
            <person name="Uchaeva V."/>
            <person name="Suetin S."/>
            <person name="Suzina N."/>
            <person name="Gilichinsky D."/>
        </authorList>
    </citation>
    <scope>NUCLEOTIDE SEQUENCE [LARGE SCALE GENOMIC DNA]</scope>
    <source>
        <strain evidence="11 12">C7</strain>
    </source>
</reference>
<dbReference type="Gene3D" id="1.10.3720.10">
    <property type="entry name" value="MetI-like"/>
    <property type="match status" value="1"/>
</dbReference>
<keyword evidence="6" id="KW-0029">Amino-acid transport</keyword>
<feature type="transmembrane region" description="Helical" evidence="9">
    <location>
        <begin position="187"/>
        <end position="206"/>
    </location>
</feature>
<evidence type="ECO:0000259" key="10">
    <source>
        <dbReference type="PROSITE" id="PS50928"/>
    </source>
</evidence>
<evidence type="ECO:0000256" key="8">
    <source>
        <dbReference type="ARBA" id="ARBA00023136"/>
    </source>
</evidence>
<gene>
    <name evidence="11" type="ORF">ABUE30_08750</name>
</gene>
<comment type="subcellular location">
    <subcellularLocation>
        <location evidence="1">Cell inner membrane</location>
        <topology evidence="1">Multi-pass membrane protein</topology>
    </subcellularLocation>
    <subcellularLocation>
        <location evidence="9">Cell membrane</location>
        <topology evidence="9">Multi-pass membrane protein</topology>
    </subcellularLocation>
</comment>
<evidence type="ECO:0000256" key="4">
    <source>
        <dbReference type="ARBA" id="ARBA00022475"/>
    </source>
</evidence>
<organism evidence="11 12">
    <name type="scientific">Celerinatantimonas yamalensis</name>
    <dbReference type="NCBI Taxonomy" id="559956"/>
    <lineage>
        <taxon>Bacteria</taxon>
        <taxon>Pseudomonadati</taxon>
        <taxon>Pseudomonadota</taxon>
        <taxon>Gammaproteobacteria</taxon>
        <taxon>Celerinatantimonadaceae</taxon>
        <taxon>Celerinatantimonas</taxon>
    </lineage>
</organism>
<proteinExistence type="inferred from homology"/>
<evidence type="ECO:0000313" key="11">
    <source>
        <dbReference type="EMBL" id="MFM2485150.1"/>
    </source>
</evidence>
<dbReference type="InterPro" id="IPR000515">
    <property type="entry name" value="MetI-like"/>
</dbReference>
<sequence length="221" mass="25106">MQQWSAIWGARDIYIDGFFTTVYLFVTSSILAFLLGCVFLYIHEGGKHLTNRLLMSFVSVMRTLPFLILAYLMYYGLPQVGIRFEAGTAGLLALWIYHGAYFFEIFRGQRIVMPKGLIEAAVAHGFRRHQVFIHIVLPYVTMSSLPLLGNQLIICLKDTAFLCIITVQEITAAANSVQATYFIPMKAFVVAIALYWIVGLGLEFGIRKMQLFSRKRGFMHV</sequence>
<comment type="caution">
    <text evidence="11">The sequence shown here is derived from an EMBL/GenBank/DDBJ whole genome shotgun (WGS) entry which is preliminary data.</text>
</comment>
<evidence type="ECO:0000256" key="3">
    <source>
        <dbReference type="ARBA" id="ARBA00022448"/>
    </source>
</evidence>
<feature type="transmembrane region" description="Helical" evidence="9">
    <location>
        <begin position="54"/>
        <end position="74"/>
    </location>
</feature>
<feature type="domain" description="ABC transmembrane type-1" evidence="10">
    <location>
        <begin position="18"/>
        <end position="198"/>
    </location>
</feature>
<evidence type="ECO:0000256" key="6">
    <source>
        <dbReference type="ARBA" id="ARBA00022970"/>
    </source>
</evidence>
<keyword evidence="8 9" id="KW-0472">Membrane</keyword>
<keyword evidence="7 9" id="KW-1133">Transmembrane helix</keyword>